<accession>A0A7X3FJZ3</accession>
<comment type="caution">
    <text evidence="1">The sequence shown here is derived from an EMBL/GenBank/DDBJ whole genome shotgun (WGS) entry which is preliminary data.</text>
</comment>
<protein>
    <submittedName>
        <fullName evidence="1">Uncharacterized protein</fullName>
    </submittedName>
</protein>
<gene>
    <name evidence="1" type="ORF">EDM21_16110</name>
</gene>
<evidence type="ECO:0000313" key="2">
    <source>
        <dbReference type="Proteomes" id="UP000490800"/>
    </source>
</evidence>
<dbReference type="RefSeq" id="WP_157337048.1">
    <property type="nucleotide sequence ID" value="NZ_RHLK01000009.1"/>
</dbReference>
<dbReference type="AlphaFoldDB" id="A0A7X3FJZ3"/>
<dbReference type="OrthoDB" id="3078186at2"/>
<dbReference type="EMBL" id="RHLK01000009">
    <property type="protein sequence ID" value="MVP01023.1"/>
    <property type="molecule type" value="Genomic_DNA"/>
</dbReference>
<dbReference type="Proteomes" id="UP000490800">
    <property type="component" value="Unassembled WGS sequence"/>
</dbReference>
<reference evidence="1 2" key="1">
    <citation type="journal article" date="2019" name="Microorganisms">
        <title>Paenibacillus lutrae sp. nov., A Chitinolytic Species Isolated from A River Otter in Castril Natural Park, Granada, Spain.</title>
        <authorList>
            <person name="Rodriguez M."/>
            <person name="Reina J.C."/>
            <person name="Bejar V."/>
            <person name="Llamas I."/>
        </authorList>
    </citation>
    <scope>NUCLEOTIDE SEQUENCE [LARGE SCALE GENOMIC DNA]</scope>
    <source>
        <strain evidence="1 2">N10</strain>
    </source>
</reference>
<keyword evidence="2" id="KW-1185">Reference proteome</keyword>
<name>A0A7X3FJZ3_9BACL</name>
<organism evidence="1 2">
    <name type="scientific">Paenibacillus lutrae</name>
    <dbReference type="NCBI Taxonomy" id="2078573"/>
    <lineage>
        <taxon>Bacteria</taxon>
        <taxon>Bacillati</taxon>
        <taxon>Bacillota</taxon>
        <taxon>Bacilli</taxon>
        <taxon>Bacillales</taxon>
        <taxon>Paenibacillaceae</taxon>
        <taxon>Paenibacillus</taxon>
    </lineage>
</organism>
<evidence type="ECO:0000313" key="1">
    <source>
        <dbReference type="EMBL" id="MVP01023.1"/>
    </source>
</evidence>
<sequence>MSNFVLHNKDLESHQNADVDILAVRPKYVDEGVGRDHRDEWLFNHFNLDKNIGLICEVKSGNHFRSEIYMGREDRLKYALKRIGFFGPAKTTEYSQKLINQSVVAGRYHQVGKILFTHYPRQEPGFICINLEQVQSFLLDRIQRFPNEKSGAKLFFDSELLQYMIWNSTRR</sequence>
<proteinExistence type="predicted"/>